<dbReference type="Proteomes" id="UP000766246">
    <property type="component" value="Unassembled WGS sequence"/>
</dbReference>
<sequence>MGKSFVVREYDTITCNKNYSDSPNFKYIDEKYFNELEQFIKEYSSSEENADILEFMKIGYKRSVGNTITFNNNVGIIELPSGFQIEILPKIDLGEKEDDYSKTKHVFLNMLCCLKEFEGKALNNASLNADKMNLYEVFINMYIQEARNLVKHGIKSGYIQNEDNLRFYKGKLQVSQHIKSNLVHKERFYMQFDEYQVNRAENRLVKTTLLKLQKITNSTENAKEIRQLLLAFEMVDVSKNIDKDFACVSLGRDTKDYEKLIQWADIFLRNKSFTTFSGKNSGTALLFPMEQVFEAFVAKWVKRIFAECSDNEARVSAQDRGYYLFDTPRKFRLRPDIVSRRRDYPIIIMDTKWKRLNTNASANYGISQADMYQMYAYSKKYHTSEIWLLYPFHEEVRGLDNISFIAERGEELKVNVHVNFIDLNNYKNCIYQLYSNIYENKAML</sequence>
<organism evidence="1 2">
    <name type="scientific">Pseudobutyrivibrio ruminis</name>
    <dbReference type="NCBI Taxonomy" id="46206"/>
    <lineage>
        <taxon>Bacteria</taxon>
        <taxon>Bacillati</taxon>
        <taxon>Bacillota</taxon>
        <taxon>Clostridia</taxon>
        <taxon>Lachnospirales</taxon>
        <taxon>Lachnospiraceae</taxon>
        <taxon>Pseudobutyrivibrio</taxon>
    </lineage>
</organism>
<gene>
    <name evidence="1" type="ORF">E7272_08845</name>
</gene>
<name>A0A927UCR0_9FIRM</name>
<evidence type="ECO:0000313" key="2">
    <source>
        <dbReference type="Proteomes" id="UP000766246"/>
    </source>
</evidence>
<evidence type="ECO:0000313" key="1">
    <source>
        <dbReference type="EMBL" id="MBE5919939.1"/>
    </source>
</evidence>
<dbReference type="PANTHER" id="PTHR38733:SF1">
    <property type="entry name" value="TYPE IV METHYL-DIRECTED RESTRICTION ENZYME ECOKMCRBC"/>
    <property type="match status" value="1"/>
</dbReference>
<reference evidence="1" key="1">
    <citation type="submission" date="2019-04" db="EMBL/GenBank/DDBJ databases">
        <title>Evolution of Biomass-Degrading Anaerobic Consortia Revealed by Metagenomics.</title>
        <authorList>
            <person name="Peng X."/>
        </authorList>
    </citation>
    <scope>NUCLEOTIDE SEQUENCE</scope>
    <source>
        <strain evidence="1">SIG311</strain>
    </source>
</reference>
<dbReference type="AlphaFoldDB" id="A0A927UCR0"/>
<proteinExistence type="predicted"/>
<keyword evidence="1" id="KW-0255">Endonuclease</keyword>
<protein>
    <submittedName>
        <fullName evidence="1">Restriction endonuclease</fullName>
    </submittedName>
</protein>
<dbReference type="GO" id="GO:0004519">
    <property type="term" value="F:endonuclease activity"/>
    <property type="evidence" value="ECO:0007669"/>
    <property type="project" value="UniProtKB-KW"/>
</dbReference>
<dbReference type="PANTHER" id="PTHR38733">
    <property type="entry name" value="PROTEIN MCRC"/>
    <property type="match status" value="1"/>
</dbReference>
<comment type="caution">
    <text evidence="1">The sequence shown here is derived from an EMBL/GenBank/DDBJ whole genome shotgun (WGS) entry which is preliminary data.</text>
</comment>
<keyword evidence="1" id="KW-0378">Hydrolase</keyword>
<dbReference type="InterPro" id="IPR019292">
    <property type="entry name" value="McrC"/>
</dbReference>
<dbReference type="Pfam" id="PF10117">
    <property type="entry name" value="McrBC"/>
    <property type="match status" value="1"/>
</dbReference>
<accession>A0A927UCR0</accession>
<dbReference type="EMBL" id="SVER01000021">
    <property type="protein sequence ID" value="MBE5919939.1"/>
    <property type="molecule type" value="Genomic_DNA"/>
</dbReference>
<keyword evidence="1" id="KW-0540">Nuclease</keyword>